<sequence>MREERERRLECDSDRLFLLSLLPDFKKIPEYRRLSIKMEPIRVIKRNQELAIPFNHTTIRENEQNTHGYARPADHIKVIQAHMRVSPAVTDILMISNNSLNDCTDILV</sequence>
<evidence type="ECO:0000259" key="2">
    <source>
        <dbReference type="PROSITE" id="PS51031"/>
    </source>
</evidence>
<dbReference type="GO" id="GO:0005634">
    <property type="term" value="C:nucleus"/>
    <property type="evidence" value="ECO:0007669"/>
    <property type="project" value="UniProtKB-SubCell"/>
</dbReference>
<dbReference type="InterPro" id="IPR004210">
    <property type="entry name" value="BESS_motif"/>
</dbReference>
<evidence type="ECO:0000313" key="4">
    <source>
        <dbReference type="Proteomes" id="UP001566132"/>
    </source>
</evidence>
<evidence type="ECO:0000256" key="1">
    <source>
        <dbReference type="PROSITE-ProRule" id="PRU00371"/>
    </source>
</evidence>
<comment type="caution">
    <text evidence="3">The sequence shown here is derived from an EMBL/GenBank/DDBJ whole genome shotgun (WGS) entry which is preliminary data.</text>
</comment>
<protein>
    <recommendedName>
        <fullName evidence="2">BESS domain-containing protein</fullName>
    </recommendedName>
</protein>
<comment type="subcellular location">
    <subcellularLocation>
        <location evidence="1">Nucleus</location>
    </subcellularLocation>
</comment>
<keyword evidence="4" id="KW-1185">Reference proteome</keyword>
<dbReference type="Proteomes" id="UP001566132">
    <property type="component" value="Unassembled WGS sequence"/>
</dbReference>
<dbReference type="PROSITE" id="PS51031">
    <property type="entry name" value="BESS"/>
    <property type="match status" value="1"/>
</dbReference>
<organism evidence="3 4">
    <name type="scientific">Hypothenemus hampei</name>
    <name type="common">Coffee berry borer</name>
    <dbReference type="NCBI Taxonomy" id="57062"/>
    <lineage>
        <taxon>Eukaryota</taxon>
        <taxon>Metazoa</taxon>
        <taxon>Ecdysozoa</taxon>
        <taxon>Arthropoda</taxon>
        <taxon>Hexapoda</taxon>
        <taxon>Insecta</taxon>
        <taxon>Pterygota</taxon>
        <taxon>Neoptera</taxon>
        <taxon>Endopterygota</taxon>
        <taxon>Coleoptera</taxon>
        <taxon>Polyphaga</taxon>
        <taxon>Cucujiformia</taxon>
        <taxon>Curculionidae</taxon>
        <taxon>Scolytinae</taxon>
        <taxon>Hypothenemus</taxon>
    </lineage>
</organism>
<accession>A0ABD1F3Z2</accession>
<dbReference type="EMBL" id="JBDJPC010000003">
    <property type="protein sequence ID" value="KAL1509956.1"/>
    <property type="molecule type" value="Genomic_DNA"/>
</dbReference>
<evidence type="ECO:0000313" key="3">
    <source>
        <dbReference type="EMBL" id="KAL1509956.1"/>
    </source>
</evidence>
<name>A0ABD1F3Z2_HYPHA</name>
<gene>
    <name evidence="3" type="ORF">ABEB36_004620</name>
</gene>
<dbReference type="AlphaFoldDB" id="A0ABD1F3Z2"/>
<feature type="domain" description="BESS" evidence="2">
    <location>
        <begin position="11"/>
        <end position="50"/>
    </location>
</feature>
<dbReference type="Pfam" id="PF02944">
    <property type="entry name" value="BESS"/>
    <property type="match status" value="1"/>
</dbReference>
<reference evidence="3 4" key="1">
    <citation type="submission" date="2024-05" db="EMBL/GenBank/DDBJ databases">
        <title>Genetic variation in Jamaican populations of the coffee berry borer (Hypothenemus hampei).</title>
        <authorList>
            <person name="Errbii M."/>
            <person name="Myrie A."/>
        </authorList>
    </citation>
    <scope>NUCLEOTIDE SEQUENCE [LARGE SCALE GENOMIC DNA]</scope>
    <source>
        <strain evidence="3">JA-Hopewell-2020-01-JO</strain>
        <tissue evidence="3">Whole body</tissue>
    </source>
</reference>
<proteinExistence type="predicted"/>
<keyword evidence="1" id="KW-0539">Nucleus</keyword>